<dbReference type="Pfam" id="PF08423">
    <property type="entry name" value="Rad51"/>
    <property type="match status" value="1"/>
</dbReference>
<dbReference type="PANTHER" id="PTHR46487">
    <property type="entry name" value="DNA REPAIR PROTEIN XRCC3"/>
    <property type="match status" value="1"/>
</dbReference>
<dbReference type="GO" id="GO:0000400">
    <property type="term" value="F:four-way junction DNA binding"/>
    <property type="evidence" value="ECO:0007669"/>
    <property type="project" value="TreeGrafter"/>
</dbReference>
<dbReference type="GO" id="GO:0005657">
    <property type="term" value="C:replication fork"/>
    <property type="evidence" value="ECO:0007669"/>
    <property type="project" value="TreeGrafter"/>
</dbReference>
<dbReference type="InterPro" id="IPR020588">
    <property type="entry name" value="RecA_ATP-bd"/>
</dbReference>
<keyword evidence="6" id="KW-0539">Nucleus</keyword>
<organism evidence="8 9">
    <name type="scientific">Dendrobium catenatum</name>
    <dbReference type="NCBI Taxonomy" id="906689"/>
    <lineage>
        <taxon>Eukaryota</taxon>
        <taxon>Viridiplantae</taxon>
        <taxon>Streptophyta</taxon>
        <taxon>Embryophyta</taxon>
        <taxon>Tracheophyta</taxon>
        <taxon>Spermatophyta</taxon>
        <taxon>Magnoliopsida</taxon>
        <taxon>Liliopsida</taxon>
        <taxon>Asparagales</taxon>
        <taxon>Orchidaceae</taxon>
        <taxon>Epidendroideae</taxon>
        <taxon>Malaxideae</taxon>
        <taxon>Dendrobiinae</taxon>
        <taxon>Dendrobium</taxon>
    </lineage>
</organism>
<dbReference type="EMBL" id="KZ503020">
    <property type="protein sequence ID" value="PKU69573.1"/>
    <property type="molecule type" value="Genomic_DNA"/>
</dbReference>
<reference evidence="8 9" key="1">
    <citation type="journal article" date="2016" name="Sci. Rep.">
        <title>The Dendrobium catenatum Lindl. genome sequence provides insights into polysaccharide synthase, floral development and adaptive evolution.</title>
        <authorList>
            <person name="Zhang G.Q."/>
            <person name="Xu Q."/>
            <person name="Bian C."/>
            <person name="Tsai W.C."/>
            <person name="Yeh C.M."/>
            <person name="Liu K.W."/>
            <person name="Yoshida K."/>
            <person name="Zhang L.S."/>
            <person name="Chang S.B."/>
            <person name="Chen F."/>
            <person name="Shi Y."/>
            <person name="Su Y.Y."/>
            <person name="Zhang Y.Q."/>
            <person name="Chen L.J."/>
            <person name="Yin Y."/>
            <person name="Lin M."/>
            <person name="Huang H."/>
            <person name="Deng H."/>
            <person name="Wang Z.W."/>
            <person name="Zhu S.L."/>
            <person name="Zhao X."/>
            <person name="Deng C."/>
            <person name="Niu S.C."/>
            <person name="Huang J."/>
            <person name="Wang M."/>
            <person name="Liu G.H."/>
            <person name="Yang H.J."/>
            <person name="Xiao X.J."/>
            <person name="Hsiao Y.Y."/>
            <person name="Wu W.L."/>
            <person name="Chen Y.Y."/>
            <person name="Mitsuda N."/>
            <person name="Ohme-Takagi M."/>
            <person name="Luo Y.B."/>
            <person name="Van de Peer Y."/>
            <person name="Liu Z.J."/>
        </authorList>
    </citation>
    <scope>NUCLEOTIDE SEQUENCE [LARGE SCALE GENOMIC DNA]</scope>
    <source>
        <tissue evidence="8">The whole plant</tissue>
    </source>
</reference>
<evidence type="ECO:0000256" key="1">
    <source>
        <dbReference type="ARBA" id="ARBA00004123"/>
    </source>
</evidence>
<dbReference type="OrthoDB" id="1861185at2759"/>
<sequence length="283" mass="30408">MPMKPENPVHLPVEKLSLGCPVLDRFLGGGIPFGFVTELAGEASAGKTQLCLQIVLSAAAPRSSGGLSAASLFISTEPPFPLRRLLSLSSDAAPLDHIFVRSAFSSKELFELLNHVDLLLSLVCHSSDRRIRLLVLDSAAALFHTDAEDAVHRSSELFAVAAKLKEQARRFNLAVIVTNHVVDVVDDGSKGLRVGNYLNLSSSGRKVCPAMGLAWANCVNMRLFLSRSAAEGNVVDINGCTMLERKLQVVFAPHLPEGSCKFVIRREGVFGVGNQALIPTSPQ</sequence>
<evidence type="ECO:0000256" key="2">
    <source>
        <dbReference type="ARBA" id="ARBA00022741"/>
    </source>
</evidence>
<keyword evidence="2" id="KW-0547">Nucleotide-binding</keyword>
<keyword evidence="5" id="KW-0234">DNA repair</keyword>
<dbReference type="GO" id="GO:0071140">
    <property type="term" value="P:resolution of mitotic recombination intermediates"/>
    <property type="evidence" value="ECO:0007669"/>
    <property type="project" value="TreeGrafter"/>
</dbReference>
<dbReference type="GO" id="GO:0045003">
    <property type="term" value="P:double-strand break repair via synthesis-dependent strand annealing"/>
    <property type="evidence" value="ECO:0007669"/>
    <property type="project" value="TreeGrafter"/>
</dbReference>
<proteinExistence type="predicted"/>
<evidence type="ECO:0000256" key="5">
    <source>
        <dbReference type="ARBA" id="ARBA00023204"/>
    </source>
</evidence>
<keyword evidence="4" id="KW-0067">ATP-binding</keyword>
<dbReference type="InterPro" id="IPR027417">
    <property type="entry name" value="P-loop_NTPase"/>
</dbReference>
<name>A0A2I0W1N3_9ASPA</name>
<dbReference type="InterPro" id="IPR016467">
    <property type="entry name" value="DNA_recomb/repair_RecA-like"/>
</dbReference>
<dbReference type="CDD" id="cd19491">
    <property type="entry name" value="XRCC3"/>
    <property type="match status" value="1"/>
</dbReference>
<comment type="subcellular location">
    <subcellularLocation>
        <location evidence="1">Nucleus</location>
    </subcellularLocation>
</comment>
<dbReference type="SUPFAM" id="SSF52540">
    <property type="entry name" value="P-loop containing nucleoside triphosphate hydrolases"/>
    <property type="match status" value="1"/>
</dbReference>
<dbReference type="GO" id="GO:0000722">
    <property type="term" value="P:telomere maintenance via recombination"/>
    <property type="evidence" value="ECO:0007669"/>
    <property type="project" value="TreeGrafter"/>
</dbReference>
<dbReference type="PANTHER" id="PTHR46487:SF1">
    <property type="entry name" value="DNA REPAIR PROTEIN XRCC3"/>
    <property type="match status" value="1"/>
</dbReference>
<dbReference type="GO" id="GO:0005524">
    <property type="term" value="F:ATP binding"/>
    <property type="evidence" value="ECO:0007669"/>
    <property type="project" value="UniProtKB-KW"/>
</dbReference>
<dbReference type="PIRSF" id="PIRSF005856">
    <property type="entry name" value="Rad51"/>
    <property type="match status" value="1"/>
</dbReference>
<gene>
    <name evidence="8" type="primary">XRCC3</name>
    <name evidence="8" type="ORF">MA16_Dca012907</name>
</gene>
<accession>A0A2I0W1N3</accession>
<protein>
    <submittedName>
        <fullName evidence="8">DNA repair protein XRCC3 like</fullName>
    </submittedName>
</protein>
<evidence type="ECO:0000256" key="3">
    <source>
        <dbReference type="ARBA" id="ARBA00022763"/>
    </source>
</evidence>
<keyword evidence="9" id="KW-1185">Reference proteome</keyword>
<dbReference type="Gene3D" id="3.40.50.300">
    <property type="entry name" value="P-loop containing nucleotide triphosphate hydrolases"/>
    <property type="match status" value="1"/>
</dbReference>
<dbReference type="AlphaFoldDB" id="A0A2I0W1N3"/>
<dbReference type="InterPro" id="IPR047348">
    <property type="entry name" value="XRCC3-like_C"/>
</dbReference>
<dbReference type="GO" id="GO:0033065">
    <property type="term" value="C:Rad51C-XRCC3 complex"/>
    <property type="evidence" value="ECO:0007669"/>
    <property type="project" value="TreeGrafter"/>
</dbReference>
<evidence type="ECO:0000313" key="9">
    <source>
        <dbReference type="Proteomes" id="UP000233837"/>
    </source>
</evidence>
<dbReference type="GO" id="GO:0090656">
    <property type="term" value="P:t-circle formation"/>
    <property type="evidence" value="ECO:0007669"/>
    <property type="project" value="TreeGrafter"/>
</dbReference>
<reference evidence="8 9" key="2">
    <citation type="journal article" date="2017" name="Nature">
        <title>The Apostasia genome and the evolution of orchids.</title>
        <authorList>
            <person name="Zhang G.Q."/>
            <person name="Liu K.W."/>
            <person name="Li Z."/>
            <person name="Lohaus R."/>
            <person name="Hsiao Y.Y."/>
            <person name="Niu S.C."/>
            <person name="Wang J.Y."/>
            <person name="Lin Y.C."/>
            <person name="Xu Q."/>
            <person name="Chen L.J."/>
            <person name="Yoshida K."/>
            <person name="Fujiwara S."/>
            <person name="Wang Z.W."/>
            <person name="Zhang Y.Q."/>
            <person name="Mitsuda N."/>
            <person name="Wang M."/>
            <person name="Liu G.H."/>
            <person name="Pecoraro L."/>
            <person name="Huang H.X."/>
            <person name="Xiao X.J."/>
            <person name="Lin M."/>
            <person name="Wu X.Y."/>
            <person name="Wu W.L."/>
            <person name="Chen Y.Y."/>
            <person name="Chang S.B."/>
            <person name="Sakamoto S."/>
            <person name="Ohme-Takagi M."/>
            <person name="Yagi M."/>
            <person name="Zeng S.J."/>
            <person name="Shen C.Y."/>
            <person name="Yeh C.M."/>
            <person name="Luo Y.B."/>
            <person name="Tsai W.C."/>
            <person name="Van de Peer Y."/>
            <person name="Liu Z.J."/>
        </authorList>
    </citation>
    <scope>NUCLEOTIDE SEQUENCE [LARGE SCALE GENOMIC DNA]</scope>
    <source>
        <tissue evidence="8">The whole plant</tissue>
    </source>
</reference>
<dbReference type="GO" id="GO:0140664">
    <property type="term" value="F:ATP-dependent DNA damage sensor activity"/>
    <property type="evidence" value="ECO:0007669"/>
    <property type="project" value="InterPro"/>
</dbReference>
<evidence type="ECO:0000259" key="7">
    <source>
        <dbReference type="PROSITE" id="PS50162"/>
    </source>
</evidence>
<dbReference type="STRING" id="906689.A0A2I0W1N3"/>
<evidence type="ECO:0000313" key="8">
    <source>
        <dbReference type="EMBL" id="PKU69573.1"/>
    </source>
</evidence>
<feature type="domain" description="RecA family profile 1" evidence="7">
    <location>
        <begin position="12"/>
        <end position="181"/>
    </location>
</feature>
<keyword evidence="3" id="KW-0227">DNA damage</keyword>
<evidence type="ECO:0000256" key="6">
    <source>
        <dbReference type="ARBA" id="ARBA00023242"/>
    </source>
</evidence>
<dbReference type="InterPro" id="IPR013632">
    <property type="entry name" value="Rad51_C"/>
</dbReference>
<dbReference type="PROSITE" id="PS50162">
    <property type="entry name" value="RECA_2"/>
    <property type="match status" value="1"/>
</dbReference>
<evidence type="ECO:0000256" key="4">
    <source>
        <dbReference type="ARBA" id="ARBA00022840"/>
    </source>
</evidence>
<dbReference type="Proteomes" id="UP000233837">
    <property type="component" value="Unassembled WGS sequence"/>
</dbReference>